<evidence type="ECO:0000313" key="1">
    <source>
        <dbReference type="EMBL" id="SDK16763.1"/>
    </source>
</evidence>
<sequence length="43" mass="5088">MHNTCTELFFEFQRGQVLQNLEITVKRITERAESAEVSLYQVK</sequence>
<name>A0A1G8ZP35_9LACT</name>
<dbReference type="EMBL" id="FNFK01000015">
    <property type="protein sequence ID" value="SDK16763.1"/>
    <property type="molecule type" value="Genomic_DNA"/>
</dbReference>
<evidence type="ECO:0000313" key="2">
    <source>
        <dbReference type="Proteomes" id="UP000199433"/>
    </source>
</evidence>
<dbReference type="Proteomes" id="UP000199433">
    <property type="component" value="Unassembled WGS sequence"/>
</dbReference>
<accession>A0A1G8ZP35</accession>
<keyword evidence="2" id="KW-1185">Reference proteome</keyword>
<protein>
    <submittedName>
        <fullName evidence="1">Uncharacterized protein</fullName>
    </submittedName>
</protein>
<organism evidence="1 2">
    <name type="scientific">Alkalibacterium thalassium</name>
    <dbReference type="NCBI Taxonomy" id="426701"/>
    <lineage>
        <taxon>Bacteria</taxon>
        <taxon>Bacillati</taxon>
        <taxon>Bacillota</taxon>
        <taxon>Bacilli</taxon>
        <taxon>Lactobacillales</taxon>
        <taxon>Carnobacteriaceae</taxon>
        <taxon>Alkalibacterium</taxon>
    </lineage>
</organism>
<gene>
    <name evidence="1" type="ORF">SAMN04488098_101535</name>
</gene>
<reference evidence="2" key="1">
    <citation type="submission" date="2016-10" db="EMBL/GenBank/DDBJ databases">
        <authorList>
            <person name="Varghese N."/>
            <person name="Submissions S."/>
        </authorList>
    </citation>
    <scope>NUCLEOTIDE SEQUENCE [LARGE SCALE GENOMIC DNA]</scope>
    <source>
        <strain evidence="2">DSM 19181</strain>
    </source>
</reference>
<proteinExistence type="predicted"/>
<dbReference type="STRING" id="426701.SAMN04488098_101535"/>
<dbReference type="AlphaFoldDB" id="A0A1G8ZP35"/>